<feature type="transmembrane region" description="Helical" evidence="8">
    <location>
        <begin position="416"/>
        <end position="436"/>
    </location>
</feature>
<dbReference type="InterPro" id="IPR001750">
    <property type="entry name" value="ND/Mrp_TM"/>
</dbReference>
<feature type="transmembrane region" description="Helical" evidence="8">
    <location>
        <begin position="241"/>
        <end position="263"/>
    </location>
</feature>
<dbReference type="InterPro" id="IPR050586">
    <property type="entry name" value="CPA3_Na-H_Antiporter_D"/>
</dbReference>
<evidence type="ECO:0000256" key="5">
    <source>
        <dbReference type="ARBA" id="ARBA00022989"/>
    </source>
</evidence>
<feature type="transmembrane region" description="Helical" evidence="8">
    <location>
        <begin position="32"/>
        <end position="51"/>
    </location>
</feature>
<feature type="transmembrane region" description="Helical" evidence="8">
    <location>
        <begin position="137"/>
        <end position="155"/>
    </location>
</feature>
<evidence type="ECO:0000313" key="10">
    <source>
        <dbReference type="EMBL" id="WDI32230.1"/>
    </source>
</evidence>
<evidence type="ECO:0000256" key="1">
    <source>
        <dbReference type="ARBA" id="ARBA00004651"/>
    </source>
</evidence>
<evidence type="ECO:0000256" key="3">
    <source>
        <dbReference type="ARBA" id="ARBA00022475"/>
    </source>
</evidence>
<evidence type="ECO:0000313" key="11">
    <source>
        <dbReference type="Proteomes" id="UP001214043"/>
    </source>
</evidence>
<dbReference type="PANTHER" id="PTHR42703:SF1">
    <property type="entry name" value="NA(+)_H(+) ANTIPORTER SUBUNIT D1"/>
    <property type="match status" value="1"/>
</dbReference>
<dbReference type="Proteomes" id="UP001214043">
    <property type="component" value="Chromosome"/>
</dbReference>
<feature type="transmembrane region" description="Helical" evidence="8">
    <location>
        <begin position="111"/>
        <end position="131"/>
    </location>
</feature>
<keyword evidence="3" id="KW-1003">Cell membrane</keyword>
<evidence type="ECO:0000259" key="9">
    <source>
        <dbReference type="Pfam" id="PF00361"/>
    </source>
</evidence>
<proteinExistence type="inferred from homology"/>
<dbReference type="KEGG" id="hfl:PUV54_03360"/>
<protein>
    <submittedName>
        <fullName evidence="10">Monovalent cation/H+ antiporter subunit D family protein</fullName>
    </submittedName>
</protein>
<dbReference type="PANTHER" id="PTHR42703">
    <property type="entry name" value="NADH DEHYDROGENASE"/>
    <property type="match status" value="1"/>
</dbReference>
<feature type="domain" description="NADH:quinone oxidoreductase/Mrp antiporter transmembrane" evidence="9">
    <location>
        <begin position="133"/>
        <end position="427"/>
    </location>
</feature>
<organism evidence="10 11">
    <name type="scientific">Hyphococcus flavus</name>
    <dbReference type="NCBI Taxonomy" id="1866326"/>
    <lineage>
        <taxon>Bacteria</taxon>
        <taxon>Pseudomonadati</taxon>
        <taxon>Pseudomonadota</taxon>
        <taxon>Alphaproteobacteria</taxon>
        <taxon>Parvularculales</taxon>
        <taxon>Parvularculaceae</taxon>
        <taxon>Hyphococcus</taxon>
    </lineage>
</organism>
<name>A0AAF0CC00_9PROT</name>
<evidence type="ECO:0000256" key="7">
    <source>
        <dbReference type="RuleBase" id="RU000320"/>
    </source>
</evidence>
<feature type="transmembrane region" description="Helical" evidence="8">
    <location>
        <begin position="6"/>
        <end position="25"/>
    </location>
</feature>
<keyword evidence="11" id="KW-1185">Reference proteome</keyword>
<comment type="similarity">
    <text evidence="2">Belongs to the CPA3 antiporters (TC 2.A.63) subunit D family.</text>
</comment>
<keyword evidence="4 7" id="KW-0812">Transmembrane</keyword>
<evidence type="ECO:0000256" key="2">
    <source>
        <dbReference type="ARBA" id="ARBA00005346"/>
    </source>
</evidence>
<dbReference type="Pfam" id="PF00361">
    <property type="entry name" value="Proton_antipo_M"/>
    <property type="match status" value="1"/>
</dbReference>
<gene>
    <name evidence="10" type="ORF">PUV54_03360</name>
</gene>
<evidence type="ECO:0000256" key="8">
    <source>
        <dbReference type="SAM" id="Phobius"/>
    </source>
</evidence>
<dbReference type="EMBL" id="CP118166">
    <property type="protein sequence ID" value="WDI32230.1"/>
    <property type="molecule type" value="Genomic_DNA"/>
</dbReference>
<reference evidence="10" key="1">
    <citation type="submission" date="2023-02" db="EMBL/GenBank/DDBJ databases">
        <title>Genome sequence of Hyphococcus flavus.</title>
        <authorList>
            <person name="Rong J.-C."/>
            <person name="Zhao Q."/>
            <person name="Yi M."/>
            <person name="Wu J.-Y."/>
        </authorList>
    </citation>
    <scope>NUCLEOTIDE SEQUENCE</scope>
    <source>
        <strain evidence="10">MCCC 1K03223</strain>
    </source>
</reference>
<dbReference type="GO" id="GO:0005886">
    <property type="term" value="C:plasma membrane"/>
    <property type="evidence" value="ECO:0007669"/>
    <property type="project" value="UniProtKB-SubCell"/>
</dbReference>
<feature type="transmembrane region" description="Helical" evidence="8">
    <location>
        <begin position="348"/>
        <end position="369"/>
    </location>
</feature>
<comment type="subcellular location">
    <subcellularLocation>
        <location evidence="1">Cell membrane</location>
        <topology evidence="1">Multi-pass membrane protein</topology>
    </subcellularLocation>
    <subcellularLocation>
        <location evidence="7">Membrane</location>
        <topology evidence="7">Multi-pass membrane protein</topology>
    </subcellularLocation>
</comment>
<dbReference type="GO" id="GO:0008137">
    <property type="term" value="F:NADH dehydrogenase (ubiquinone) activity"/>
    <property type="evidence" value="ECO:0007669"/>
    <property type="project" value="InterPro"/>
</dbReference>
<keyword evidence="5 8" id="KW-1133">Transmembrane helix</keyword>
<feature type="transmembrane region" description="Helical" evidence="8">
    <location>
        <begin position="457"/>
        <end position="475"/>
    </location>
</feature>
<dbReference type="InterPro" id="IPR003918">
    <property type="entry name" value="NADH_UbQ_OxRdtase"/>
</dbReference>
<dbReference type="RefSeq" id="WP_274494144.1">
    <property type="nucleotide sequence ID" value="NZ_CP118166.1"/>
</dbReference>
<accession>A0AAF0CC00</accession>
<dbReference type="GO" id="GO:0042773">
    <property type="term" value="P:ATP synthesis coupled electron transport"/>
    <property type="evidence" value="ECO:0007669"/>
    <property type="project" value="InterPro"/>
</dbReference>
<feature type="transmembrane region" description="Helical" evidence="8">
    <location>
        <begin position="275"/>
        <end position="302"/>
    </location>
</feature>
<dbReference type="PRINTS" id="PR01437">
    <property type="entry name" value="NUOXDRDTASE4"/>
</dbReference>
<keyword evidence="6 8" id="KW-0472">Membrane</keyword>
<sequence>MSLIAQLPVLPIIIPLIAAPLTLLLPKPRLPWAWASLISWITFAAAAWLLVTVSNDGMISYHLGDWAPPIGIEYRVDLANALVLFLVSGVAALVFAFSYHSVRAEIDADQAPLFYGAMLICLTGLLGVTITGDAFNVFVFLEISSLSTYALIAMGARRDRRALTSAFNYLVMGTIGATFFVIGIGLLYQATGTLNMADLHQRLIGQDNRMVQAGFAFILVGMGLKLAMFPMHLWLPNAYTYAPSAVSAFLAATATKVAVYVLIRFFFSVFNFDFAFIGAAFTYVLLPLGLAGMFIASMVAVFQDDVKRMLAYSSVGQIGYMLLGLSFATVEGLTASLVHVFNHALMKGALFMAVACVVLRAGSSSIHAFAGLSKRMPVTTWAFILSGLSLIGVPLTVGFISKWYLLDAAFSAGHWYAGFLIVASSLIALVYVGRIAEVMLLKEPAEEGKYAIPKEEAPLAMLVPMWILVIANIYFGMRTDLTGGLAQRAAEALMLTAGGAP</sequence>
<feature type="transmembrane region" description="Helical" evidence="8">
    <location>
        <begin position="210"/>
        <end position="229"/>
    </location>
</feature>
<evidence type="ECO:0000256" key="6">
    <source>
        <dbReference type="ARBA" id="ARBA00023136"/>
    </source>
</evidence>
<feature type="transmembrane region" description="Helical" evidence="8">
    <location>
        <begin position="78"/>
        <end position="99"/>
    </location>
</feature>
<evidence type="ECO:0000256" key="4">
    <source>
        <dbReference type="ARBA" id="ARBA00022692"/>
    </source>
</evidence>
<feature type="transmembrane region" description="Helical" evidence="8">
    <location>
        <begin position="167"/>
        <end position="190"/>
    </location>
</feature>
<dbReference type="AlphaFoldDB" id="A0AAF0CC00"/>
<feature type="transmembrane region" description="Helical" evidence="8">
    <location>
        <begin position="381"/>
        <end position="404"/>
    </location>
</feature>
<feature type="transmembrane region" description="Helical" evidence="8">
    <location>
        <begin position="309"/>
        <end position="328"/>
    </location>
</feature>